<proteinExistence type="predicted"/>
<organism evidence="1 2">
    <name type="scientific">Aminicella lysinilytica</name>
    <dbReference type="NCBI Taxonomy" id="433323"/>
    <lineage>
        <taxon>Bacteria</taxon>
        <taxon>Bacillati</taxon>
        <taxon>Bacillota</taxon>
        <taxon>Clostridia</taxon>
        <taxon>Peptostreptococcales</taxon>
        <taxon>Anaerovoracaceae</taxon>
        <taxon>Aminicella</taxon>
    </lineage>
</organism>
<gene>
    <name evidence="1" type="ORF">EV211_1327</name>
</gene>
<sequence length="362" mass="39285">MSDKVKHSIFNDSGVLEKLTGRGGEALDELWGMSWVKSVIGDTSDLLETADGLGGEMRHRSQVIVIVASDTVSAMIGGAISAIGHRLTDTEIFFAGGSLSSEDYSLLVDKVTGRDFSLMAIAIQEETLEQRAAFTCVRKLLQDRYGADGMIKRTILVGNDEYFGQEISRSGGKVLTLPEDAEDCYAAGTMAVLLPMAAAGIDVAAYLEGFKEMLADTCWDADGVQYGLYLSDCGRREDVIVWQKKLLAFGRWVCSLHDGVGIDAKAVYMPVQKKALRRDAYGMSFVVEVEDSDTMLPAFPGCNAEGSMSLLLREEAEAFFVDGESEKPGTLLTIEKLNAEAFGRLAAYVQISLGITKFNLDN</sequence>
<dbReference type="RefSeq" id="WP_133528971.1">
    <property type="nucleotide sequence ID" value="NZ_SNXO01000032.1"/>
</dbReference>
<dbReference type="Gene3D" id="3.40.50.10490">
    <property type="entry name" value="Glucose-6-phosphate isomerase like protein, domain 1"/>
    <property type="match status" value="1"/>
</dbReference>
<evidence type="ECO:0000313" key="1">
    <source>
        <dbReference type="EMBL" id="TDP51087.1"/>
    </source>
</evidence>
<evidence type="ECO:0000313" key="2">
    <source>
        <dbReference type="Proteomes" id="UP000295500"/>
    </source>
</evidence>
<dbReference type="OrthoDB" id="1778235at2"/>
<protein>
    <submittedName>
        <fullName evidence="1">Glucose-6-phosphate isomerase</fullName>
    </submittedName>
</protein>
<dbReference type="SUPFAM" id="SSF53697">
    <property type="entry name" value="SIS domain"/>
    <property type="match status" value="1"/>
</dbReference>
<name>A0A4V3CQY0_9FIRM</name>
<reference evidence="1 2" key="1">
    <citation type="submission" date="2019-03" db="EMBL/GenBank/DDBJ databases">
        <title>Genomic Encyclopedia of Type Strains, Phase IV (KMG-IV): sequencing the most valuable type-strain genomes for metagenomic binning, comparative biology and taxonomic classification.</title>
        <authorList>
            <person name="Goeker M."/>
        </authorList>
    </citation>
    <scope>NUCLEOTIDE SEQUENCE [LARGE SCALE GENOMIC DNA]</scope>
    <source>
        <strain evidence="1 2">DSM 28287</strain>
    </source>
</reference>
<dbReference type="GO" id="GO:1901135">
    <property type="term" value="P:carbohydrate derivative metabolic process"/>
    <property type="evidence" value="ECO:0007669"/>
    <property type="project" value="InterPro"/>
</dbReference>
<keyword evidence="2" id="KW-1185">Reference proteome</keyword>
<dbReference type="Proteomes" id="UP000295500">
    <property type="component" value="Unassembled WGS sequence"/>
</dbReference>
<comment type="caution">
    <text evidence="1">The sequence shown here is derived from an EMBL/GenBank/DDBJ whole genome shotgun (WGS) entry which is preliminary data.</text>
</comment>
<dbReference type="InterPro" id="IPR046348">
    <property type="entry name" value="SIS_dom_sf"/>
</dbReference>
<dbReference type="AlphaFoldDB" id="A0A4V3CQY0"/>
<keyword evidence="1" id="KW-0413">Isomerase</keyword>
<dbReference type="GO" id="GO:0097367">
    <property type="term" value="F:carbohydrate derivative binding"/>
    <property type="evidence" value="ECO:0007669"/>
    <property type="project" value="InterPro"/>
</dbReference>
<dbReference type="EMBL" id="SNXO01000032">
    <property type="protein sequence ID" value="TDP51087.1"/>
    <property type="molecule type" value="Genomic_DNA"/>
</dbReference>
<accession>A0A4V3CQY0</accession>
<dbReference type="GO" id="GO:0016853">
    <property type="term" value="F:isomerase activity"/>
    <property type="evidence" value="ECO:0007669"/>
    <property type="project" value="UniProtKB-KW"/>
</dbReference>